<keyword evidence="4 7" id="KW-0472">Membrane</keyword>
<sequence length="320" mass="36944">MFKSVTQRSIGPSQKFQKRQFVVATALTLGGFVFGRNARLANAMARGEIHNKNYEAKAQVTSIKDSRPMKPKYDGHIPLYPHERVLLFLVSGLKSYFHPENGDNIVQLGEASAFTFFLENLQRTMLADKTGRRILREQPDITSESLDMERLSKMGPNTLGYSYYKWLLKEGVSPDTRAPVKYVDDPTHAYIFKRYRQCHDFYHAVNDLPIIIEGEIAVKALEAANIGVPMAALGALFAPLRLKPAQQQRLYEIYLPWAVRTGLSSKPLINVYWEELLEKDVDEIRRNLNFTPPPDLRALRRERMKQRQQFKVRYDKHEVE</sequence>
<dbReference type="InterPro" id="IPR027540">
    <property type="entry name" value="Coq4_euk"/>
</dbReference>
<feature type="binding site" evidence="7">
    <location>
        <position position="203"/>
    </location>
    <ligand>
        <name>Zn(2+)</name>
        <dbReference type="ChEBI" id="CHEBI:29105"/>
    </ligand>
</feature>
<comment type="subunit">
    <text evidence="7">Component of a multi-subunit COQ enzyme complex, composed of at least COQ3, COQ4, COQ5, COQ6, COQ7 and COQ9.</text>
</comment>
<feature type="binding site" evidence="7">
    <location>
        <position position="215"/>
    </location>
    <ligand>
        <name>Zn(2+)</name>
        <dbReference type="ChEBI" id="CHEBI:29105"/>
    </ligand>
</feature>
<name>A0A1G4IXS9_9SACH</name>
<dbReference type="GO" id="GO:0031314">
    <property type="term" value="C:extrinsic component of mitochondrial inner membrane"/>
    <property type="evidence" value="ECO:0007669"/>
    <property type="project" value="UniProtKB-UniRule"/>
</dbReference>
<comment type="cofactor">
    <cofactor evidence="7">
        <name>Zn(2+)</name>
        <dbReference type="ChEBI" id="CHEBI:29105"/>
    </cofactor>
</comment>
<evidence type="ECO:0000256" key="6">
    <source>
        <dbReference type="ARBA" id="ARBA00081568"/>
    </source>
</evidence>
<organism evidence="8 9">
    <name type="scientific">Lachancea dasiensis</name>
    <dbReference type="NCBI Taxonomy" id="1072105"/>
    <lineage>
        <taxon>Eukaryota</taxon>
        <taxon>Fungi</taxon>
        <taxon>Dikarya</taxon>
        <taxon>Ascomycota</taxon>
        <taxon>Saccharomycotina</taxon>
        <taxon>Saccharomycetes</taxon>
        <taxon>Saccharomycetales</taxon>
        <taxon>Saccharomycetaceae</taxon>
        <taxon>Lachancea</taxon>
    </lineage>
</organism>
<evidence type="ECO:0000256" key="3">
    <source>
        <dbReference type="ARBA" id="ARBA00023128"/>
    </source>
</evidence>
<dbReference type="STRING" id="1266660.A0A1G4IXS9"/>
<dbReference type="UniPathway" id="UPA00232"/>
<dbReference type="AlphaFoldDB" id="A0A1G4IXS9"/>
<evidence type="ECO:0000256" key="7">
    <source>
        <dbReference type="HAMAP-Rule" id="MF_03111"/>
    </source>
</evidence>
<keyword evidence="7" id="KW-0862">Zinc</keyword>
<keyword evidence="7" id="KW-0479">Metal-binding</keyword>
<evidence type="ECO:0000313" key="9">
    <source>
        <dbReference type="Proteomes" id="UP000190274"/>
    </source>
</evidence>
<keyword evidence="1 7" id="KW-0831">Ubiquinone biosynthesis</keyword>
<evidence type="ECO:0000256" key="4">
    <source>
        <dbReference type="ARBA" id="ARBA00023136"/>
    </source>
</evidence>
<dbReference type="GO" id="GO:0008270">
    <property type="term" value="F:zinc ion binding"/>
    <property type="evidence" value="ECO:0007669"/>
    <property type="project" value="UniProtKB-UniRule"/>
</dbReference>
<evidence type="ECO:0000313" key="8">
    <source>
        <dbReference type="EMBL" id="SCU81714.1"/>
    </source>
</evidence>
<dbReference type="PANTHER" id="PTHR12922">
    <property type="entry name" value="UBIQUINONE BIOSYNTHESIS PROTEIN"/>
    <property type="match status" value="1"/>
</dbReference>
<feature type="binding site" evidence="7">
    <location>
        <position position="200"/>
    </location>
    <ligand>
        <name>Zn(2+)</name>
        <dbReference type="ChEBI" id="CHEBI:29105"/>
    </ligand>
</feature>
<keyword evidence="3 7" id="KW-0496">Mitochondrion</keyword>
<feature type="binding site" evidence="7">
    <location>
        <position position="199"/>
    </location>
    <ligand>
        <name>Zn(2+)</name>
        <dbReference type="ChEBI" id="CHEBI:29105"/>
    </ligand>
</feature>
<dbReference type="EMBL" id="LT598459">
    <property type="protein sequence ID" value="SCU81714.1"/>
    <property type="molecule type" value="Genomic_DNA"/>
</dbReference>
<comment type="subcellular location">
    <subcellularLocation>
        <location evidence="7">Mitochondrion inner membrane</location>
        <topology evidence="7">Peripheral membrane protein</topology>
        <orientation evidence="7">Matrix side</orientation>
    </subcellularLocation>
</comment>
<evidence type="ECO:0000256" key="5">
    <source>
        <dbReference type="ARBA" id="ARBA00023239"/>
    </source>
</evidence>
<keyword evidence="9" id="KW-1185">Reference proteome</keyword>
<dbReference type="Pfam" id="PF05019">
    <property type="entry name" value="Coq4"/>
    <property type="match status" value="1"/>
</dbReference>
<comment type="catalytic activity">
    <reaction evidence="7">
        <text>a 4-hydroxy-3-methoxy-5-(all-trans-polyprenyl)benzoate + H(+) = a 2-methoxy-6-(all-trans-polyprenyl)phenol + CO2</text>
        <dbReference type="Rhea" id="RHEA:81179"/>
        <dbReference type="Rhea" id="RHEA-COMP:9551"/>
        <dbReference type="Rhea" id="RHEA-COMP:10931"/>
        <dbReference type="ChEBI" id="CHEBI:15378"/>
        <dbReference type="ChEBI" id="CHEBI:16526"/>
        <dbReference type="ChEBI" id="CHEBI:62731"/>
        <dbReference type="ChEBI" id="CHEBI:84443"/>
        <dbReference type="EC" id="4.1.1.130"/>
    </reaction>
</comment>
<comment type="similarity">
    <text evidence="7">Belongs to the COQ4 family.</text>
</comment>
<comment type="function">
    <text evidence="7">Lyase that catalyzes the C1-decarboxylation of 4-hydroxy-3-methoxy-5-(all-trans-polyprenyl)benzoic acid into 2-methoxy-6-(all-trans-polyprenyl)phenol during ubiquinone biosynthesis.</text>
</comment>
<comment type="pathway">
    <text evidence="7">Cofactor biosynthesis; ubiquinone biosynthesis.</text>
</comment>
<dbReference type="Proteomes" id="UP000190274">
    <property type="component" value="Chromosome C"/>
</dbReference>
<protein>
    <recommendedName>
        <fullName evidence="6">4-hydroxy-3-methoxy-5-polyprenylbenzoate decarboxylase</fullName>
    </recommendedName>
</protein>
<dbReference type="GO" id="GO:0120539">
    <property type="term" value="F:4-hydroxy-3-methoxy-5-polyprenylbenzoate decarboxylase activity"/>
    <property type="evidence" value="ECO:0007669"/>
    <property type="project" value="UniProtKB-EC"/>
</dbReference>
<dbReference type="OrthoDB" id="4249at2759"/>
<dbReference type="HAMAP" id="MF_03111">
    <property type="entry name" value="Coq4"/>
    <property type="match status" value="1"/>
</dbReference>
<reference evidence="9" key="1">
    <citation type="submission" date="2016-03" db="EMBL/GenBank/DDBJ databases">
        <authorList>
            <person name="Devillers H."/>
        </authorList>
    </citation>
    <scope>NUCLEOTIDE SEQUENCE [LARGE SCALE GENOMIC DNA]</scope>
</reference>
<evidence type="ECO:0000256" key="2">
    <source>
        <dbReference type="ARBA" id="ARBA00022792"/>
    </source>
</evidence>
<evidence type="ECO:0000256" key="1">
    <source>
        <dbReference type="ARBA" id="ARBA00022688"/>
    </source>
</evidence>
<gene>
    <name evidence="7" type="primary">COQ4</name>
    <name evidence="8" type="ORF">LADA_0C00628G</name>
</gene>
<dbReference type="InterPro" id="IPR007715">
    <property type="entry name" value="Coq4"/>
</dbReference>
<keyword evidence="2 7" id="KW-0999">Mitochondrion inner membrane</keyword>
<keyword evidence="5 7" id="KW-0456">Lyase</keyword>
<dbReference type="PANTHER" id="PTHR12922:SF7">
    <property type="entry name" value="UBIQUINONE BIOSYNTHESIS PROTEIN COQ4 HOMOLOG, MITOCHONDRIAL"/>
    <property type="match status" value="1"/>
</dbReference>
<proteinExistence type="inferred from homology"/>
<accession>A0A1G4IXS9</accession>